<dbReference type="EMBL" id="CADCTE010000168">
    <property type="protein sequence ID" value="CAA9268828.1"/>
    <property type="molecule type" value="Genomic_DNA"/>
</dbReference>
<sequence>GHRRRVAQVLDLQPLRLVHRPRHPPREPAPLRAPAGQAQPLLQGHHGHRIPLRVPGLGVGRARRHRQPHRLRPLDALQALRDGPELLQPGHQRALHPVRDRARRWPDPLLHGLPRRCLHRGRGAQRQGRRGQAHGAQARSAPCPRQGRGAAAEPQRGPLAQGQGAGGAAAAELEHRLRRRRGDRTPLPPAGRDRHAVLHHRRFRHPRRPGRDHPRTRHHGAGTCFPGQGPGLPRRADAGRL</sequence>
<keyword evidence="2" id="KW-0436">Ligase</keyword>
<feature type="region of interest" description="Disordered" evidence="1">
    <location>
        <begin position="111"/>
        <end position="241"/>
    </location>
</feature>
<keyword evidence="2" id="KW-0030">Aminoacyl-tRNA synthetase</keyword>
<gene>
    <name evidence="2" type="ORF">AVDCRST_MAG83-3137</name>
</gene>
<feature type="compositionally biased region" description="Basic residues" evidence="1">
    <location>
        <begin position="197"/>
        <end position="220"/>
    </location>
</feature>
<accession>A0A6J4J5D5</accession>
<dbReference type="GO" id="GO:0004820">
    <property type="term" value="F:glycine-tRNA ligase activity"/>
    <property type="evidence" value="ECO:0007669"/>
    <property type="project" value="UniProtKB-EC"/>
</dbReference>
<feature type="compositionally biased region" description="Basic residues" evidence="1">
    <location>
        <begin position="113"/>
        <end position="132"/>
    </location>
</feature>
<feature type="non-terminal residue" evidence="2">
    <location>
        <position position="241"/>
    </location>
</feature>
<protein>
    <submittedName>
        <fullName evidence="2">Glycyl-tRNA synthetase</fullName>
        <ecNumber evidence="2">6.1.1.14</ecNumber>
    </submittedName>
</protein>
<name>A0A6J4J5D5_9MICC</name>
<organism evidence="2">
    <name type="scientific">uncultured Arthrobacter sp</name>
    <dbReference type="NCBI Taxonomy" id="114050"/>
    <lineage>
        <taxon>Bacteria</taxon>
        <taxon>Bacillati</taxon>
        <taxon>Actinomycetota</taxon>
        <taxon>Actinomycetes</taxon>
        <taxon>Micrococcales</taxon>
        <taxon>Micrococcaceae</taxon>
        <taxon>Arthrobacter</taxon>
        <taxon>environmental samples</taxon>
    </lineage>
</organism>
<evidence type="ECO:0000313" key="2">
    <source>
        <dbReference type="EMBL" id="CAA9268828.1"/>
    </source>
</evidence>
<dbReference type="EC" id="6.1.1.14" evidence="2"/>
<evidence type="ECO:0000256" key="1">
    <source>
        <dbReference type="SAM" id="MobiDB-lite"/>
    </source>
</evidence>
<reference evidence="2" key="1">
    <citation type="submission" date="2020-02" db="EMBL/GenBank/DDBJ databases">
        <authorList>
            <person name="Meier V. D."/>
        </authorList>
    </citation>
    <scope>NUCLEOTIDE SEQUENCE</scope>
    <source>
        <strain evidence="2">AVDCRST_MAG83</strain>
    </source>
</reference>
<dbReference type="AlphaFoldDB" id="A0A6J4J5D5"/>
<proteinExistence type="predicted"/>
<feature type="non-terminal residue" evidence="2">
    <location>
        <position position="1"/>
    </location>
</feature>